<dbReference type="Gene3D" id="3.40.50.10320">
    <property type="entry name" value="LmbE-like"/>
    <property type="match status" value="1"/>
</dbReference>
<reference evidence="3 4" key="1">
    <citation type="submission" date="2019-05" db="EMBL/GenBank/DDBJ databases">
        <title>The compact genome of Giardia muris reveals important steps in the evolution of intestinal protozoan parasites.</title>
        <authorList>
            <person name="Xu F."/>
            <person name="Jimenez-Gonzalez A."/>
            <person name="Einarsson E."/>
            <person name="Astvaldsson A."/>
            <person name="Peirasmaki D."/>
            <person name="Eckmann L."/>
            <person name="Andersson J.O."/>
            <person name="Svard S.G."/>
            <person name="Jerlstrom-Hultqvist J."/>
        </authorList>
    </citation>
    <scope>NUCLEOTIDE SEQUENCE [LARGE SCALE GENOMIC DNA]</scope>
    <source>
        <strain evidence="3 4">Roberts-Thomson</strain>
    </source>
</reference>
<organism evidence="3 4">
    <name type="scientific">Giardia muris</name>
    <dbReference type="NCBI Taxonomy" id="5742"/>
    <lineage>
        <taxon>Eukaryota</taxon>
        <taxon>Metamonada</taxon>
        <taxon>Diplomonadida</taxon>
        <taxon>Hexamitidae</taxon>
        <taxon>Giardiinae</taxon>
        <taxon>Giardia</taxon>
    </lineage>
</organism>
<dbReference type="GO" id="GO:0005783">
    <property type="term" value="C:endoplasmic reticulum"/>
    <property type="evidence" value="ECO:0007669"/>
    <property type="project" value="TreeGrafter"/>
</dbReference>
<accession>A0A4Z1SR66</accession>
<protein>
    <recommendedName>
        <fullName evidence="2">N-acetylglucosaminylphosphatidylinositol deacetylase</fullName>
        <ecNumber evidence="2">3.5.1.89</ecNumber>
    </recommendedName>
</protein>
<evidence type="ECO:0000256" key="2">
    <source>
        <dbReference type="ARBA" id="ARBA00012176"/>
    </source>
</evidence>
<evidence type="ECO:0000313" key="4">
    <source>
        <dbReference type="Proteomes" id="UP000315496"/>
    </source>
</evidence>
<dbReference type="PANTHER" id="PTHR12993">
    <property type="entry name" value="N-ACETYLGLUCOSAMINYL-PHOSPHATIDYLINOSITOL DE-N-ACETYLASE-RELATED"/>
    <property type="match status" value="1"/>
</dbReference>
<comment type="caution">
    <text evidence="3">The sequence shown here is derived from an EMBL/GenBank/DDBJ whole genome shotgun (WGS) entry which is preliminary data.</text>
</comment>
<evidence type="ECO:0000313" key="3">
    <source>
        <dbReference type="EMBL" id="TNJ28372.1"/>
    </source>
</evidence>
<keyword evidence="4" id="KW-1185">Reference proteome</keyword>
<dbReference type="InterPro" id="IPR003737">
    <property type="entry name" value="GlcNAc_PI_deacetylase-related"/>
</dbReference>
<proteinExistence type="inferred from homology"/>
<dbReference type="AlphaFoldDB" id="A0A4Z1SR66"/>
<dbReference type="Proteomes" id="UP000315496">
    <property type="component" value="Chromosome 2"/>
</dbReference>
<dbReference type="EMBL" id="VDLU01000002">
    <property type="protein sequence ID" value="TNJ28372.1"/>
    <property type="molecule type" value="Genomic_DNA"/>
</dbReference>
<dbReference type="PANTHER" id="PTHR12993:SF11">
    <property type="entry name" value="N-ACETYLGLUCOSAMINYL-PHOSPHATIDYLINOSITOL DE-N-ACETYLASE"/>
    <property type="match status" value="1"/>
</dbReference>
<dbReference type="OrthoDB" id="440160at2759"/>
<dbReference type="InterPro" id="IPR024078">
    <property type="entry name" value="LmbE-like_dom_sf"/>
</dbReference>
<gene>
    <name evidence="3" type="ORF">GMRT_12332</name>
</gene>
<dbReference type="Pfam" id="PF02585">
    <property type="entry name" value="PIG-L"/>
    <property type="match status" value="1"/>
</dbReference>
<evidence type="ECO:0000256" key="1">
    <source>
        <dbReference type="ARBA" id="ARBA00006066"/>
    </source>
</evidence>
<dbReference type="SUPFAM" id="SSF102588">
    <property type="entry name" value="LmbE-like"/>
    <property type="match status" value="1"/>
</dbReference>
<sequence length="253" mass="28507">MSLDPTPLAKAVTRLAEQLDSLQSVRTALITAHPDDELLFFGPLLEHHEASRDPLHVFCLTDGGWDGARRTIDPELGALRITEFHSLSRCFTNVYTVYLQSPLQDDPTRPWDSQILNVVLYSIATLPALRAVYTFDSRGASGHRHHCQLGRAAQAFHFGCPVLLLRTHSWFESPFKKSSPTEIKYLARDRTRLRQAFATVYPSQRAWYRTLLLYFGRSVRGITFSVYSSPRQRQTSPVSGAVDGTAYAEVPLS</sequence>
<dbReference type="GO" id="GO:0000225">
    <property type="term" value="F:N-acetylglucosaminylphosphatidylinositol deacetylase activity"/>
    <property type="evidence" value="ECO:0007669"/>
    <property type="project" value="UniProtKB-EC"/>
</dbReference>
<comment type="similarity">
    <text evidence="1">Belongs to the PIGL family.</text>
</comment>
<dbReference type="VEuPathDB" id="GiardiaDB:GMRT_12332"/>
<name>A0A4Z1SR66_GIAMU</name>
<dbReference type="EC" id="3.5.1.89" evidence="2"/>